<proteinExistence type="predicted"/>
<comment type="caution">
    <text evidence="1">The sequence shown here is derived from an EMBL/GenBank/DDBJ whole genome shotgun (WGS) entry which is preliminary data.</text>
</comment>
<reference evidence="1 2" key="1">
    <citation type="journal article" date="2020" name="Phytopathology">
        <title>Genome Sequence Resources of Colletotrichum truncatum, C. plurivorum, C. musicola, and C. sojae: Four Species Pathogenic to Soybean (Glycine max).</title>
        <authorList>
            <person name="Rogerio F."/>
            <person name="Boufleur T.R."/>
            <person name="Ciampi-Guillardi M."/>
            <person name="Sukno S.A."/>
            <person name="Thon M.R."/>
            <person name="Massola Junior N.S."/>
            <person name="Baroncelli R."/>
        </authorList>
    </citation>
    <scope>NUCLEOTIDE SEQUENCE [LARGE SCALE GENOMIC DNA]</scope>
    <source>
        <strain evidence="1 2">CMES1059</strain>
    </source>
</reference>
<organism evidence="1 2">
    <name type="scientific">Colletotrichum truncatum</name>
    <name type="common">Anthracnose fungus</name>
    <name type="synonym">Colletotrichum capsici</name>
    <dbReference type="NCBI Taxonomy" id="5467"/>
    <lineage>
        <taxon>Eukaryota</taxon>
        <taxon>Fungi</taxon>
        <taxon>Dikarya</taxon>
        <taxon>Ascomycota</taxon>
        <taxon>Pezizomycotina</taxon>
        <taxon>Sordariomycetes</taxon>
        <taxon>Hypocreomycetidae</taxon>
        <taxon>Glomerellales</taxon>
        <taxon>Glomerellaceae</taxon>
        <taxon>Colletotrichum</taxon>
        <taxon>Colletotrichum truncatum species complex</taxon>
    </lineage>
</organism>
<dbReference type="EMBL" id="VUJX02000003">
    <property type="protein sequence ID" value="KAL0939787.1"/>
    <property type="molecule type" value="Genomic_DNA"/>
</dbReference>
<accession>A0ACC3Z6Q1</accession>
<evidence type="ECO:0000313" key="1">
    <source>
        <dbReference type="EMBL" id="KAL0939787.1"/>
    </source>
</evidence>
<dbReference type="Proteomes" id="UP000805649">
    <property type="component" value="Unassembled WGS sequence"/>
</dbReference>
<name>A0ACC3Z6Q1_COLTU</name>
<protein>
    <submittedName>
        <fullName evidence="1">Uncharacterized protein</fullName>
    </submittedName>
</protein>
<sequence length="229" mass="26490">MIGQTPNKNWVTSGYDPGNICGSNYFTSEEYTIQYVEFNAPPEIAKARINFIIATQELQHQVTAYLCEFPPGTRDMALLYNIEAVDPVLIPEYGFWLNGFFSVNFLDRTNVISLIFNVDFTSHHNSFCHTNIASHDPNLDFRVKSSRVFPLSHLTFTQCISQNIYQRAYYGVSLAKSEFRRSTIILEHIIILEHVVILKLVVIEHTVCQYCRPSRELLSNIRWYKHATE</sequence>
<keyword evidence="2" id="KW-1185">Reference proteome</keyword>
<evidence type="ECO:0000313" key="2">
    <source>
        <dbReference type="Proteomes" id="UP000805649"/>
    </source>
</evidence>
<gene>
    <name evidence="1" type="ORF">CTRU02_206397</name>
</gene>